<comment type="caution">
    <text evidence="2">The sequence shown here is derived from an EMBL/GenBank/DDBJ whole genome shotgun (WGS) entry which is preliminary data.</text>
</comment>
<keyword evidence="1" id="KW-1133">Transmembrane helix</keyword>
<proteinExistence type="predicted"/>
<gene>
    <name evidence="2" type="ORF">B9D04_01950</name>
</gene>
<protein>
    <submittedName>
        <fullName evidence="2">Uncharacterized protein</fullName>
    </submittedName>
</protein>
<reference evidence="2 3" key="1">
    <citation type="submission" date="2017-04" db="EMBL/GenBank/DDBJ databases">
        <title>The genome sequence of Weissella cibaria isolated from wild Drosophila.</title>
        <authorList>
            <person name="Ricks N.J."/>
            <person name="Carroll C."/>
            <person name="Walters A."/>
            <person name="Newell P.D."/>
            <person name="Chaston J.M."/>
        </authorList>
    </citation>
    <scope>NUCLEOTIDE SEQUENCE [LARGE SCALE GENOMIC DNA]</scope>
    <source>
        <strain evidence="2 3">DmW_103</strain>
    </source>
</reference>
<keyword evidence="1" id="KW-0812">Transmembrane</keyword>
<sequence>MVLTGGAKHQVSQRKTVSFLAYGQTTIFVPDQRQAIKPQKVTVTLHTQTDDTVKTTTIPHPTIVTHKQKNHHSLAFLFIVLILSGIAGLMAVVIVWLTRSKNK</sequence>
<evidence type="ECO:0000313" key="3">
    <source>
        <dbReference type="Proteomes" id="UP000193588"/>
    </source>
</evidence>
<evidence type="ECO:0000313" key="2">
    <source>
        <dbReference type="EMBL" id="OSP90138.1"/>
    </source>
</evidence>
<organism evidence="2 3">
    <name type="scientific">Weissella cibaria</name>
    <dbReference type="NCBI Taxonomy" id="137591"/>
    <lineage>
        <taxon>Bacteria</taxon>
        <taxon>Bacillati</taxon>
        <taxon>Bacillota</taxon>
        <taxon>Bacilli</taxon>
        <taxon>Lactobacillales</taxon>
        <taxon>Lactobacillaceae</taxon>
        <taxon>Weissella</taxon>
    </lineage>
</organism>
<dbReference type="EMBL" id="NDXJ01000003">
    <property type="protein sequence ID" value="OSP90138.1"/>
    <property type="molecule type" value="Genomic_DNA"/>
</dbReference>
<dbReference type="AlphaFoldDB" id="A0A1X4JN76"/>
<name>A0A1X4JN76_9LACO</name>
<feature type="transmembrane region" description="Helical" evidence="1">
    <location>
        <begin position="74"/>
        <end position="97"/>
    </location>
</feature>
<accession>A0A1X4JN76</accession>
<dbReference type="Proteomes" id="UP000193588">
    <property type="component" value="Unassembled WGS sequence"/>
</dbReference>
<keyword evidence="1" id="KW-0472">Membrane</keyword>
<evidence type="ECO:0000256" key="1">
    <source>
        <dbReference type="SAM" id="Phobius"/>
    </source>
</evidence>